<feature type="compositionally biased region" description="Basic and acidic residues" evidence="1">
    <location>
        <begin position="189"/>
        <end position="204"/>
    </location>
</feature>
<dbReference type="Proteomes" id="UP000664109">
    <property type="component" value="Unassembled WGS sequence"/>
</dbReference>
<keyword evidence="2" id="KW-0812">Transmembrane</keyword>
<proteinExistence type="predicted"/>
<keyword evidence="2" id="KW-1133">Transmembrane helix</keyword>
<sequence>MGTTLRALRALVLLAGLHLLGLLLLVLLAGTGYLLHLLVPAALAATLCLVLLLLAIPVVRGLSMLRLSEDDAVGLPVGEADEPRLWATVREVADDLSTRAPTKIVLTAETAATVTERTRLLGLVGGPLRLHLGVPLLQGLNEGQLRALVAHELGRHATDSRLAALDARCQDRVARTLTLAGRRPAGDGGDEHGHVHGDTDDGHLHVFATGRPSGPAGGRGSGITHRAAARVRATWARRCLRATLAAAHRRAYAADDAAVRVAGRDATASALRELHALDSAYAYYLHCYALIGIPARTLPPRGRLFGDFGSLLTARQLELVPLRLRPPADPGSAHDPHPPLADRVRRIEALPGDGRADDGTGPAADLLTDPARTYAALEDAVLAPETLSCGRAAGWQELLDAAMTARLTVSGTPLHRATAMYTRTPASLHAVLGVVDDGQLWKLALRMPLSDQAVRAEGRAFREFVRPALRRDLRTMTLAELSARGALTWHFSWAEAASVRLPAAPDGCEHDLDTALDAAVADRPDTAPLRALLAAEPAA</sequence>
<dbReference type="RefSeq" id="WP_205373805.1">
    <property type="nucleotide sequence ID" value="NZ_JAFEJA010000001.1"/>
</dbReference>
<feature type="transmembrane region" description="Helical" evidence="2">
    <location>
        <begin position="39"/>
        <end position="59"/>
    </location>
</feature>
<organism evidence="3 4">
    <name type="scientific">Streptomyces zhihengii</name>
    <dbReference type="NCBI Taxonomy" id="1818004"/>
    <lineage>
        <taxon>Bacteria</taxon>
        <taxon>Bacillati</taxon>
        <taxon>Actinomycetota</taxon>
        <taxon>Actinomycetes</taxon>
        <taxon>Kitasatosporales</taxon>
        <taxon>Streptomycetaceae</taxon>
        <taxon>Streptomyces</taxon>
    </lineage>
</organism>
<dbReference type="EMBL" id="JAFEJA010000001">
    <property type="protein sequence ID" value="MBM9619700.1"/>
    <property type="molecule type" value="Genomic_DNA"/>
</dbReference>
<dbReference type="CDD" id="cd07328">
    <property type="entry name" value="M48_Ste24p_like"/>
    <property type="match status" value="1"/>
</dbReference>
<feature type="region of interest" description="Disordered" evidence="1">
    <location>
        <begin position="181"/>
        <end position="222"/>
    </location>
</feature>
<evidence type="ECO:0000313" key="3">
    <source>
        <dbReference type="EMBL" id="MBM9619700.1"/>
    </source>
</evidence>
<gene>
    <name evidence="3" type="ORF">JE024_13340</name>
</gene>
<keyword evidence="2" id="KW-0472">Membrane</keyword>
<evidence type="ECO:0000256" key="2">
    <source>
        <dbReference type="SAM" id="Phobius"/>
    </source>
</evidence>
<protein>
    <submittedName>
        <fullName evidence="3">M48 family metallopeptidase</fullName>
    </submittedName>
</protein>
<evidence type="ECO:0000313" key="4">
    <source>
        <dbReference type="Proteomes" id="UP000664109"/>
    </source>
</evidence>
<evidence type="ECO:0000256" key="1">
    <source>
        <dbReference type="SAM" id="MobiDB-lite"/>
    </source>
</evidence>
<comment type="caution">
    <text evidence="3">The sequence shown here is derived from an EMBL/GenBank/DDBJ whole genome shotgun (WGS) entry which is preliminary data.</text>
</comment>
<name>A0ABS2UQB4_9ACTN</name>
<accession>A0ABS2UQB4</accession>
<reference evidence="3 4" key="1">
    <citation type="journal article" date="2016" name="Arch. Microbiol.">
        <title>Streptomyces zhihengii sp. nov., isolated from rhizospheric soil of Psammosilene tunicoides.</title>
        <authorList>
            <person name="Huang M.J."/>
            <person name="Fei J.J."/>
            <person name="Salam N."/>
            <person name="Kim C.J."/>
            <person name="Hozzein W.N."/>
            <person name="Xiao M."/>
            <person name="Huang H.Q."/>
            <person name="Li W.J."/>
        </authorList>
    </citation>
    <scope>NUCLEOTIDE SEQUENCE [LARGE SCALE GENOMIC DNA]</scope>
    <source>
        <strain evidence="3 4">YIM T102</strain>
    </source>
</reference>
<keyword evidence="4" id="KW-1185">Reference proteome</keyword>